<name>A0A4R5DLV4_9BACT</name>
<reference evidence="1 2" key="1">
    <citation type="submission" date="2019-03" db="EMBL/GenBank/DDBJ databases">
        <title>Dyadobacter AR-3-6 sp. nov., isolated from arctic soil.</title>
        <authorList>
            <person name="Chaudhary D.K."/>
        </authorList>
    </citation>
    <scope>NUCLEOTIDE SEQUENCE [LARGE SCALE GENOMIC DNA]</scope>
    <source>
        <strain evidence="1 2">AR-3-6</strain>
    </source>
</reference>
<dbReference type="EMBL" id="SMFL01000004">
    <property type="protein sequence ID" value="TDE15242.1"/>
    <property type="molecule type" value="Genomic_DNA"/>
</dbReference>
<dbReference type="RefSeq" id="WP_131958505.1">
    <property type="nucleotide sequence ID" value="NZ_SMFL01000004.1"/>
</dbReference>
<evidence type="ECO:0000313" key="1">
    <source>
        <dbReference type="EMBL" id="TDE15242.1"/>
    </source>
</evidence>
<accession>A0A4R5DLV4</accession>
<organism evidence="1 2">
    <name type="scientific">Dyadobacter psychrotolerans</name>
    <dbReference type="NCBI Taxonomy" id="2541721"/>
    <lineage>
        <taxon>Bacteria</taxon>
        <taxon>Pseudomonadati</taxon>
        <taxon>Bacteroidota</taxon>
        <taxon>Cytophagia</taxon>
        <taxon>Cytophagales</taxon>
        <taxon>Spirosomataceae</taxon>
        <taxon>Dyadobacter</taxon>
    </lineage>
</organism>
<proteinExistence type="predicted"/>
<protein>
    <submittedName>
        <fullName evidence="1">Uncharacterized protein</fullName>
    </submittedName>
</protein>
<sequence length="115" mass="12091">MKSLADTTQLMETTTSMLMGDEKSVTAEAGIALIDQWISPLSESENTQPIAHELQKLKTLISANPTNSADVFVQMGILAAKVLLIAPEIGAEGEMPSLLAGLAAALRGVGNLEKQ</sequence>
<comment type="caution">
    <text evidence="1">The sequence shown here is derived from an EMBL/GenBank/DDBJ whole genome shotgun (WGS) entry which is preliminary data.</text>
</comment>
<keyword evidence="2" id="KW-1185">Reference proteome</keyword>
<dbReference type="Proteomes" id="UP000294850">
    <property type="component" value="Unassembled WGS sequence"/>
</dbReference>
<dbReference type="OrthoDB" id="964226at2"/>
<gene>
    <name evidence="1" type="ORF">E0F88_12010</name>
</gene>
<evidence type="ECO:0000313" key="2">
    <source>
        <dbReference type="Proteomes" id="UP000294850"/>
    </source>
</evidence>
<dbReference type="AlphaFoldDB" id="A0A4R5DLV4"/>